<reference evidence="2" key="1">
    <citation type="journal article" date="2010" name="Genome Biol.">
        <title>Genome sequence of the necrotrophic plant pathogen Pythium ultimum reveals original pathogenicity mechanisms and effector repertoire.</title>
        <authorList>
            <person name="Levesque C.A."/>
            <person name="Brouwer H."/>
            <person name="Cano L."/>
            <person name="Hamilton J.P."/>
            <person name="Holt C."/>
            <person name="Huitema E."/>
            <person name="Raffaele S."/>
            <person name="Robideau G.P."/>
            <person name="Thines M."/>
            <person name="Win J."/>
            <person name="Zerillo M.M."/>
            <person name="Beakes G.W."/>
            <person name="Boore J.L."/>
            <person name="Busam D."/>
            <person name="Dumas B."/>
            <person name="Ferriera S."/>
            <person name="Fuerstenberg S.I."/>
            <person name="Gachon C.M."/>
            <person name="Gaulin E."/>
            <person name="Govers F."/>
            <person name="Grenville-Briggs L."/>
            <person name="Horner N."/>
            <person name="Hostetler J."/>
            <person name="Jiang R.H."/>
            <person name="Johnson J."/>
            <person name="Krajaejun T."/>
            <person name="Lin H."/>
            <person name="Meijer H.J."/>
            <person name="Moore B."/>
            <person name="Morris P."/>
            <person name="Phuntmart V."/>
            <person name="Puiu D."/>
            <person name="Shetty J."/>
            <person name="Stajich J.E."/>
            <person name="Tripathy S."/>
            <person name="Wawra S."/>
            <person name="van West P."/>
            <person name="Whitty B.R."/>
            <person name="Coutinho P.M."/>
            <person name="Henrissat B."/>
            <person name="Martin F."/>
            <person name="Thomas P.D."/>
            <person name="Tyler B.M."/>
            <person name="De Vries R.P."/>
            <person name="Kamoun S."/>
            <person name="Yandell M."/>
            <person name="Tisserat N."/>
            <person name="Buell C.R."/>
        </authorList>
    </citation>
    <scope>NUCLEOTIDE SEQUENCE</scope>
    <source>
        <strain evidence="2">DAOM:BR144</strain>
    </source>
</reference>
<protein>
    <submittedName>
        <fullName evidence="1">Uncharacterized protein</fullName>
    </submittedName>
</protein>
<evidence type="ECO:0000313" key="2">
    <source>
        <dbReference type="Proteomes" id="UP000019132"/>
    </source>
</evidence>
<reference evidence="1" key="3">
    <citation type="submission" date="2015-02" db="UniProtKB">
        <authorList>
            <consortium name="EnsemblProtists"/>
        </authorList>
    </citation>
    <scope>IDENTIFICATION</scope>
    <source>
        <strain evidence="1">DAOM BR144</strain>
    </source>
</reference>
<sequence length="167" mass="19428">MALYLCVFHSLANIPLDDPLARAVSSRFSMQPNMIVAIWLGMGLIAILKWPTARFRGFPAVVFRHGVCMSLVLYQLHTGFDELRARWYHDDTLRSYAQGILHSLPQNAVLLSYTDINWNTIRYLQLCERQRGDVTHLSLQLMPFPWFPRQHHLLRERNIHFPAISAD</sequence>
<proteinExistence type="predicted"/>
<dbReference type="Proteomes" id="UP000019132">
    <property type="component" value="Unassembled WGS sequence"/>
</dbReference>
<dbReference type="EnsemblProtists" id="PYU1_T005738">
    <property type="protein sequence ID" value="PYU1_T005738"/>
    <property type="gene ID" value="PYU1_G005727"/>
</dbReference>
<evidence type="ECO:0000313" key="1">
    <source>
        <dbReference type="EnsemblProtists" id="PYU1_T005738"/>
    </source>
</evidence>
<organism evidence="1 2">
    <name type="scientific">Globisporangium ultimum (strain ATCC 200006 / CBS 805.95 / DAOM BR144)</name>
    <name type="common">Pythium ultimum</name>
    <dbReference type="NCBI Taxonomy" id="431595"/>
    <lineage>
        <taxon>Eukaryota</taxon>
        <taxon>Sar</taxon>
        <taxon>Stramenopiles</taxon>
        <taxon>Oomycota</taxon>
        <taxon>Peronosporomycetes</taxon>
        <taxon>Pythiales</taxon>
        <taxon>Pythiaceae</taxon>
        <taxon>Globisporangium</taxon>
    </lineage>
</organism>
<dbReference type="PANTHER" id="PTHR16214">
    <property type="entry name" value="TRANSMEMBRANE PROTEIN 260"/>
    <property type="match status" value="1"/>
</dbReference>
<reference evidence="2" key="2">
    <citation type="submission" date="2010-04" db="EMBL/GenBank/DDBJ databases">
        <authorList>
            <person name="Buell R."/>
            <person name="Hamilton J."/>
            <person name="Hostetler J."/>
        </authorList>
    </citation>
    <scope>NUCLEOTIDE SEQUENCE [LARGE SCALE GENOMIC DNA]</scope>
    <source>
        <strain evidence="2">DAOM:BR144</strain>
    </source>
</reference>
<dbReference type="InParanoid" id="K3WL96"/>
<accession>K3WL96</accession>
<keyword evidence="2" id="KW-1185">Reference proteome</keyword>
<dbReference type="AlphaFoldDB" id="K3WL96"/>
<dbReference type="InterPro" id="IPR052724">
    <property type="entry name" value="GT117_domain-containing"/>
</dbReference>
<dbReference type="PANTHER" id="PTHR16214:SF3">
    <property type="entry name" value="TRANSMEMBRANE PROTEIN 260"/>
    <property type="match status" value="1"/>
</dbReference>
<name>K3WL96_GLOUD</name>
<dbReference type="eggNOG" id="ENOG502RXZ8">
    <property type="taxonomic scope" value="Eukaryota"/>
</dbReference>
<dbReference type="EMBL" id="GL376573">
    <property type="status" value="NOT_ANNOTATED_CDS"/>
    <property type="molecule type" value="Genomic_DNA"/>
</dbReference>
<dbReference type="VEuPathDB" id="FungiDB:PYU1_G005727"/>
<dbReference type="HOGENOM" id="CLU_1598909_0_0_1"/>